<feature type="binding site" evidence="12">
    <location>
        <position position="133"/>
    </location>
    <ligand>
        <name>an alpha-D-glucoside</name>
        <dbReference type="ChEBI" id="CHEBI:22390"/>
    </ligand>
</feature>
<feature type="disulfide bond" evidence="13">
    <location>
        <begin position="104"/>
        <end position="135"/>
    </location>
</feature>
<keyword evidence="13" id="KW-1015">Disulfide bond</keyword>
<keyword evidence="17" id="KW-1185">Reference proteome</keyword>
<comment type="similarity">
    <text evidence="2 11 14">Belongs to the calreticulin family.</text>
</comment>
<evidence type="ECO:0000256" key="6">
    <source>
        <dbReference type="ARBA" id="ARBA00022737"/>
    </source>
</evidence>
<dbReference type="EMBL" id="JAEPQZ010000010">
    <property type="protein sequence ID" value="KAG2176379.1"/>
    <property type="molecule type" value="Genomic_DNA"/>
</dbReference>
<feature type="binding site" evidence="12">
    <location>
        <position position="324"/>
    </location>
    <ligand>
        <name>an alpha-D-glucoside</name>
        <dbReference type="ChEBI" id="CHEBI:22390"/>
    </ligand>
</feature>
<dbReference type="InterPro" id="IPR001580">
    <property type="entry name" value="Calret/calnex"/>
</dbReference>
<keyword evidence="5" id="KW-0430">Lectin</keyword>
<dbReference type="InterPro" id="IPR013320">
    <property type="entry name" value="ConA-like_dom_sf"/>
</dbReference>
<evidence type="ECO:0000256" key="9">
    <source>
        <dbReference type="ARBA" id="ARBA00022837"/>
    </source>
</evidence>
<dbReference type="InterPro" id="IPR009169">
    <property type="entry name" value="Calreticulin"/>
</dbReference>
<dbReference type="GO" id="GO:0051082">
    <property type="term" value="F:unfolded protein binding"/>
    <property type="evidence" value="ECO:0007669"/>
    <property type="project" value="InterPro"/>
</dbReference>
<keyword evidence="7 11" id="KW-0256">Endoplasmic reticulum</keyword>
<dbReference type="PIRSF" id="PIRSF002356">
    <property type="entry name" value="Calreticulin"/>
    <property type="match status" value="1"/>
</dbReference>
<evidence type="ECO:0000256" key="8">
    <source>
        <dbReference type="ARBA" id="ARBA00022833"/>
    </source>
</evidence>
<evidence type="ECO:0000256" key="14">
    <source>
        <dbReference type="RuleBase" id="RU362126"/>
    </source>
</evidence>
<dbReference type="GO" id="GO:0005509">
    <property type="term" value="F:calcium ion binding"/>
    <property type="evidence" value="ECO:0007669"/>
    <property type="project" value="InterPro"/>
</dbReference>
<dbReference type="SUPFAM" id="SSF49899">
    <property type="entry name" value="Concanavalin A-like lectins/glucanases"/>
    <property type="match status" value="1"/>
</dbReference>
<dbReference type="PRINTS" id="PR00626">
    <property type="entry name" value="CALRETICULIN"/>
</dbReference>
<reference evidence="16" key="1">
    <citation type="submission" date="2020-12" db="EMBL/GenBank/DDBJ databases">
        <title>Metabolic potential, ecology and presence of endohyphal bacteria is reflected in genomic diversity of Mucoromycotina.</title>
        <authorList>
            <person name="Muszewska A."/>
            <person name="Okrasinska A."/>
            <person name="Steczkiewicz K."/>
            <person name="Drgas O."/>
            <person name="Orlowska M."/>
            <person name="Perlinska-Lenart U."/>
            <person name="Aleksandrzak-Piekarczyk T."/>
            <person name="Szatraj K."/>
            <person name="Zielenkiewicz U."/>
            <person name="Pilsyk S."/>
            <person name="Malc E."/>
            <person name="Mieczkowski P."/>
            <person name="Kruszewska J.S."/>
            <person name="Biernat P."/>
            <person name="Pawlowska J."/>
        </authorList>
    </citation>
    <scope>NUCLEOTIDE SEQUENCE</scope>
    <source>
        <strain evidence="16">WA0000067209</strain>
    </source>
</reference>
<evidence type="ECO:0000256" key="10">
    <source>
        <dbReference type="ARBA" id="ARBA00023186"/>
    </source>
</evidence>
<comment type="subcellular location">
    <subcellularLocation>
        <location evidence="1 11">Endoplasmic reticulum lumen</location>
    </subcellularLocation>
</comment>
<dbReference type="Pfam" id="PF00262">
    <property type="entry name" value="Calreticulin"/>
    <property type="match status" value="1"/>
</dbReference>
<dbReference type="GO" id="GO:0006457">
    <property type="term" value="P:protein folding"/>
    <property type="evidence" value="ECO:0007669"/>
    <property type="project" value="InterPro"/>
</dbReference>
<feature type="chain" id="PRO_5034973854" description="Calreticulin" evidence="14">
    <location>
        <begin position="19"/>
        <end position="415"/>
    </location>
</feature>
<keyword evidence="9" id="KW-0106">Calcium</keyword>
<evidence type="ECO:0000256" key="2">
    <source>
        <dbReference type="ARBA" id="ARBA00010983"/>
    </source>
</evidence>
<feature type="binding site" evidence="12">
    <location>
        <position position="108"/>
    </location>
    <ligand>
        <name>an alpha-D-glucoside</name>
        <dbReference type="ChEBI" id="CHEBI:22390"/>
    </ligand>
</feature>
<comment type="caution">
    <text evidence="16">The sequence shown here is derived from an EMBL/GenBank/DDBJ whole genome shotgun (WGS) entry which is preliminary data.</text>
</comment>
<feature type="compositionally biased region" description="Basic and acidic residues" evidence="15">
    <location>
        <begin position="356"/>
        <end position="390"/>
    </location>
</feature>
<keyword evidence="3" id="KW-0479">Metal-binding</keyword>
<dbReference type="Gene3D" id="2.60.120.200">
    <property type="match status" value="1"/>
</dbReference>
<gene>
    <name evidence="16" type="ORF">INT43_005613</name>
</gene>
<feature type="region of interest" description="Disordered" evidence="15">
    <location>
        <begin position="356"/>
        <end position="415"/>
    </location>
</feature>
<evidence type="ECO:0000313" key="16">
    <source>
        <dbReference type="EMBL" id="KAG2176379.1"/>
    </source>
</evidence>
<dbReference type="InterPro" id="IPR009033">
    <property type="entry name" value="Calreticulin/calnexin_P_dom_sf"/>
</dbReference>
<dbReference type="GO" id="GO:0030246">
    <property type="term" value="F:carbohydrate binding"/>
    <property type="evidence" value="ECO:0007669"/>
    <property type="project" value="UniProtKB-KW"/>
</dbReference>
<dbReference type="GO" id="GO:0005789">
    <property type="term" value="C:endoplasmic reticulum membrane"/>
    <property type="evidence" value="ECO:0007669"/>
    <property type="project" value="TreeGrafter"/>
</dbReference>
<evidence type="ECO:0000313" key="17">
    <source>
        <dbReference type="Proteomes" id="UP000654370"/>
    </source>
</evidence>
<dbReference type="OrthoDB" id="1938156at2759"/>
<protein>
    <recommendedName>
        <fullName evidence="11">Calreticulin</fullName>
    </recommendedName>
</protein>
<evidence type="ECO:0000256" key="3">
    <source>
        <dbReference type="ARBA" id="ARBA00022723"/>
    </source>
</evidence>
<evidence type="ECO:0000256" key="13">
    <source>
        <dbReference type="PIRSR" id="PIRSR002356-3"/>
    </source>
</evidence>
<dbReference type="PANTHER" id="PTHR11073">
    <property type="entry name" value="CALRETICULIN AND CALNEXIN"/>
    <property type="match status" value="1"/>
</dbReference>
<dbReference type="Gene3D" id="2.10.250.10">
    <property type="entry name" value="Calreticulin/calnexin, P domain"/>
    <property type="match status" value="1"/>
</dbReference>
<feature type="signal peptide" evidence="14">
    <location>
        <begin position="1"/>
        <end position="18"/>
    </location>
</feature>
<dbReference type="GO" id="GO:0005788">
    <property type="term" value="C:endoplasmic reticulum lumen"/>
    <property type="evidence" value="ECO:0007669"/>
    <property type="project" value="UniProtKB-SubCell"/>
</dbReference>
<proteinExistence type="inferred from homology"/>
<feature type="compositionally biased region" description="Acidic residues" evidence="15">
    <location>
        <begin position="391"/>
        <end position="407"/>
    </location>
</feature>
<sequence>MKIHTIATILGLAAAASAEVFMHETFSDGAAWEERWTPSKHKEDLGALKLTPGKFYADENKSVGLQTAEDYRFYAVSAPVTPFSNKDKDLVIQYTVKNEQSIDCGGGYLKLFKELDPLNFTGDSEYNIMFGPDICGSKSMVHAILNYKGTNHNLKKTVSAPNDVLTHTYTLIIKPDQTYQVLVDGEEKAAGSLLEDWDFLPAKKIQDPEAKKPVDWVDEAEIDDPTDVKPEGYDDIPEFIPDPGTFLVHFIIIEAEKPEDWDDEMDGDWEAPSVANADYLGPWSPKKIANPDYKGPWVHPEIDNPEYKVDNEIYAYDFGRVGFDLWQVKSGTIFDNILITDDIKAAEKAQKEVSDLAEKEKEAKEAFEEAERKVAEEKAAAEEEAKKAEEDANVEETIEDELDEPVEDEHVKDEL</sequence>
<dbReference type="AlphaFoldDB" id="A0A8H7UEE6"/>
<keyword evidence="8" id="KW-0862">Zinc</keyword>
<evidence type="ECO:0000256" key="15">
    <source>
        <dbReference type="SAM" id="MobiDB-lite"/>
    </source>
</evidence>
<dbReference type="SUPFAM" id="SSF63887">
    <property type="entry name" value="P-domain of calnexin/calreticulin"/>
    <property type="match status" value="1"/>
</dbReference>
<feature type="binding site" evidence="12">
    <location>
        <position position="126"/>
    </location>
    <ligand>
        <name>an alpha-D-glucoside</name>
        <dbReference type="ChEBI" id="CHEBI:22390"/>
    </ligand>
</feature>
<organism evidence="16 17">
    <name type="scientific">Mortierella isabellina</name>
    <name type="common">Filamentous fungus</name>
    <name type="synonym">Umbelopsis isabellina</name>
    <dbReference type="NCBI Taxonomy" id="91625"/>
    <lineage>
        <taxon>Eukaryota</taxon>
        <taxon>Fungi</taxon>
        <taxon>Fungi incertae sedis</taxon>
        <taxon>Mucoromycota</taxon>
        <taxon>Mucoromycotina</taxon>
        <taxon>Umbelopsidomycetes</taxon>
        <taxon>Umbelopsidales</taxon>
        <taxon>Umbelopsidaceae</taxon>
        <taxon>Umbelopsis</taxon>
    </lineage>
</organism>
<name>A0A8H7UEE6_MORIS</name>
<evidence type="ECO:0000256" key="7">
    <source>
        <dbReference type="ARBA" id="ARBA00022824"/>
    </source>
</evidence>
<feature type="binding site" evidence="12">
    <location>
        <position position="110"/>
    </location>
    <ligand>
        <name>an alpha-D-glucoside</name>
        <dbReference type="ChEBI" id="CHEBI:22390"/>
    </ligand>
</feature>
<dbReference type="InterPro" id="IPR018124">
    <property type="entry name" value="Calret/calnex_CS"/>
</dbReference>
<evidence type="ECO:0000256" key="1">
    <source>
        <dbReference type="ARBA" id="ARBA00004319"/>
    </source>
</evidence>
<evidence type="ECO:0000256" key="5">
    <source>
        <dbReference type="ARBA" id="ARBA00022734"/>
    </source>
</evidence>
<evidence type="ECO:0000256" key="4">
    <source>
        <dbReference type="ARBA" id="ARBA00022729"/>
    </source>
</evidence>
<keyword evidence="10 11" id="KW-0143">Chaperone</keyword>
<dbReference type="PROSITE" id="PS00803">
    <property type="entry name" value="CALRETICULIN_1"/>
    <property type="match status" value="1"/>
</dbReference>
<dbReference type="GO" id="GO:0036503">
    <property type="term" value="P:ERAD pathway"/>
    <property type="evidence" value="ECO:0007669"/>
    <property type="project" value="TreeGrafter"/>
</dbReference>
<evidence type="ECO:0000256" key="11">
    <source>
        <dbReference type="PIRNR" id="PIRNR002356"/>
    </source>
</evidence>
<dbReference type="Proteomes" id="UP000654370">
    <property type="component" value="Unassembled WGS sequence"/>
</dbReference>
<dbReference type="FunFam" id="2.10.250.10:FF:000002">
    <property type="entry name" value="Calreticulin"/>
    <property type="match status" value="1"/>
</dbReference>
<dbReference type="PROSITE" id="PS00804">
    <property type="entry name" value="CALRETICULIN_2"/>
    <property type="match status" value="1"/>
</dbReference>
<accession>A0A8H7UEE6</accession>
<dbReference type="FunFam" id="2.60.120.200:FF:000018">
    <property type="entry name" value="Calreticulin 1b"/>
    <property type="match status" value="1"/>
</dbReference>
<keyword evidence="6" id="KW-0677">Repeat</keyword>
<dbReference type="PANTHER" id="PTHR11073:SF2">
    <property type="entry name" value="CALRETICULIN"/>
    <property type="match status" value="1"/>
</dbReference>
<evidence type="ECO:0000256" key="12">
    <source>
        <dbReference type="PIRSR" id="PIRSR002356-1"/>
    </source>
</evidence>
<keyword evidence="4 14" id="KW-0732">Signal</keyword>